<dbReference type="PROSITE" id="PS00022">
    <property type="entry name" value="EGF_1"/>
    <property type="match status" value="2"/>
</dbReference>
<feature type="domain" description="Laminin EGF-like" evidence="14">
    <location>
        <begin position="886"/>
        <end position="935"/>
    </location>
</feature>
<feature type="disulfide bond" evidence="10">
    <location>
        <begin position="1814"/>
        <end position="1831"/>
    </location>
</feature>
<dbReference type="OrthoDB" id="10011303at2759"/>
<feature type="domain" description="Laminin EGF-like" evidence="14">
    <location>
        <begin position="1340"/>
        <end position="1398"/>
    </location>
</feature>
<dbReference type="EMBL" id="SJOL01008381">
    <property type="protein sequence ID" value="TGZ60445.1"/>
    <property type="molecule type" value="Genomic_DNA"/>
</dbReference>
<dbReference type="InterPro" id="IPR000742">
    <property type="entry name" value="EGF"/>
</dbReference>
<evidence type="ECO:0008006" key="19">
    <source>
        <dbReference type="Google" id="ProtNLM"/>
    </source>
</evidence>
<dbReference type="STRING" id="147828.A0A4S2LAR7"/>
<feature type="domain" description="Laminin EGF-like" evidence="14">
    <location>
        <begin position="1091"/>
        <end position="1142"/>
    </location>
</feature>
<feature type="disulfide bond" evidence="10">
    <location>
        <begin position="1015"/>
        <end position="1024"/>
    </location>
</feature>
<gene>
    <name evidence="17" type="ORF">CRM22_008536</name>
</gene>
<dbReference type="FunFam" id="2.10.25.10:FF:000407">
    <property type="entry name" value="Laminin subunit alpha-3"/>
    <property type="match status" value="1"/>
</dbReference>
<dbReference type="Proteomes" id="UP000308267">
    <property type="component" value="Unassembled WGS sequence"/>
</dbReference>
<feature type="disulfide bond" evidence="10">
    <location>
        <begin position="905"/>
        <end position="914"/>
    </location>
</feature>
<comment type="caution">
    <text evidence="17">The sequence shown here is derived from an EMBL/GenBank/DDBJ whole genome shotgun (WGS) entry which is preliminary data.</text>
</comment>
<dbReference type="PROSITE" id="PS01248">
    <property type="entry name" value="EGF_LAM_1"/>
    <property type="match status" value="4"/>
</dbReference>
<dbReference type="FunFam" id="2.10.25.10:FF:000580">
    <property type="entry name" value="Wing blister, isoform B"/>
    <property type="match status" value="1"/>
</dbReference>
<comment type="caution">
    <text evidence="10">Lacks conserved residue(s) required for the propagation of feature annotation.</text>
</comment>
<dbReference type="PROSITE" id="PS51117">
    <property type="entry name" value="LAMININ_NTER"/>
    <property type="match status" value="1"/>
</dbReference>
<keyword evidence="5" id="KW-0677">Repeat</keyword>
<dbReference type="FunFam" id="2.10.25.10:FF:000082">
    <property type="entry name" value="Laminin subunit alpha 1"/>
    <property type="match status" value="1"/>
</dbReference>
<feature type="disulfide bond" evidence="10">
    <location>
        <begin position="1795"/>
        <end position="1809"/>
    </location>
</feature>
<keyword evidence="6" id="KW-0084">Basement membrane</keyword>
<evidence type="ECO:0000256" key="6">
    <source>
        <dbReference type="ARBA" id="ARBA00022869"/>
    </source>
</evidence>
<feature type="coiled-coil region" evidence="11">
    <location>
        <begin position="2080"/>
        <end position="2123"/>
    </location>
</feature>
<feature type="disulfide bond" evidence="10">
    <location>
        <begin position="1369"/>
        <end position="1378"/>
    </location>
</feature>
<dbReference type="SMART" id="SM00180">
    <property type="entry name" value="EGF_Lam"/>
    <property type="match status" value="18"/>
</dbReference>
<evidence type="ECO:0000256" key="3">
    <source>
        <dbReference type="ARBA" id="ARBA00022530"/>
    </source>
</evidence>
<evidence type="ECO:0000256" key="11">
    <source>
        <dbReference type="SAM" id="Coils"/>
    </source>
</evidence>
<keyword evidence="18" id="KW-1185">Reference proteome</keyword>
<dbReference type="PROSITE" id="PS50027">
    <property type="entry name" value="EGF_LAM_2"/>
    <property type="match status" value="11"/>
</dbReference>
<feature type="disulfide bond" evidence="10">
    <location>
        <begin position="1046"/>
        <end position="1063"/>
    </location>
</feature>
<feature type="disulfide bond" evidence="10">
    <location>
        <begin position="1065"/>
        <end position="1074"/>
    </location>
</feature>
<keyword evidence="2" id="KW-0964">Secreted</keyword>
<keyword evidence="4 12" id="KW-0732">Signal</keyword>
<feature type="coiled-coil region" evidence="11">
    <location>
        <begin position="1955"/>
        <end position="1982"/>
    </location>
</feature>
<dbReference type="InterPro" id="IPR056863">
    <property type="entry name" value="LMN_ATRN_NET-like_EGF"/>
</dbReference>
<evidence type="ECO:0000256" key="8">
    <source>
        <dbReference type="ARBA" id="ARBA00023180"/>
    </source>
</evidence>
<keyword evidence="3" id="KW-0272">Extracellular matrix</keyword>
<evidence type="ECO:0000259" key="16">
    <source>
        <dbReference type="PROSITE" id="PS51117"/>
    </source>
</evidence>
<feature type="disulfide bond" evidence="10">
    <location>
        <begin position="1833"/>
        <end position="1842"/>
    </location>
</feature>
<feature type="domain" description="Laminin EGF-like" evidence="14">
    <location>
        <begin position="1707"/>
        <end position="1754"/>
    </location>
</feature>
<dbReference type="SMART" id="SM00136">
    <property type="entry name" value="LamNT"/>
    <property type="match status" value="1"/>
</dbReference>
<feature type="disulfide bond" evidence="10">
    <location>
        <begin position="485"/>
        <end position="499"/>
    </location>
</feature>
<dbReference type="CDD" id="cd00055">
    <property type="entry name" value="EGF_Lam"/>
    <property type="match status" value="16"/>
</dbReference>
<dbReference type="Pfam" id="PF00052">
    <property type="entry name" value="Laminin_B"/>
    <property type="match status" value="1"/>
</dbReference>
<feature type="disulfide bond" evidence="10">
    <location>
        <begin position="1315"/>
        <end position="1324"/>
    </location>
</feature>
<accession>A0A4S2LAR7</accession>
<dbReference type="InterPro" id="IPR002049">
    <property type="entry name" value="LE_dom"/>
</dbReference>
<feature type="domain" description="Laminin EGF-like" evidence="14">
    <location>
        <begin position="1291"/>
        <end position="1339"/>
    </location>
</feature>
<dbReference type="PANTHER" id="PTHR10574:SF406">
    <property type="entry name" value="LAMININ SUBUNIT ALPHA 5"/>
    <property type="match status" value="1"/>
</dbReference>
<dbReference type="InterPro" id="IPR008211">
    <property type="entry name" value="Laminin_N"/>
</dbReference>
<feature type="domain" description="Laminin EGF-like" evidence="14">
    <location>
        <begin position="997"/>
        <end position="1043"/>
    </location>
</feature>
<feature type="domain" description="Laminin EGF-like" evidence="14">
    <location>
        <begin position="445"/>
        <end position="501"/>
    </location>
</feature>
<dbReference type="Pfam" id="PF00055">
    <property type="entry name" value="Laminin_N"/>
    <property type="match status" value="1"/>
</dbReference>
<keyword evidence="9 10" id="KW-0424">Laminin EGF-like domain</keyword>
<feature type="disulfide bond" evidence="10">
    <location>
        <begin position="1027"/>
        <end position="1041"/>
    </location>
</feature>
<name>A0A4S2LAR7_OPIFE</name>
<dbReference type="InterPro" id="IPR001791">
    <property type="entry name" value="Laminin_G"/>
</dbReference>
<protein>
    <recommendedName>
        <fullName evidence="19">Laminin EGF-like domain-containing protein</fullName>
    </recommendedName>
</protein>
<evidence type="ECO:0000256" key="9">
    <source>
        <dbReference type="ARBA" id="ARBA00023292"/>
    </source>
</evidence>
<dbReference type="Pfam" id="PF00053">
    <property type="entry name" value="EGF_laminin"/>
    <property type="match status" value="12"/>
</dbReference>
<evidence type="ECO:0000313" key="18">
    <source>
        <dbReference type="Proteomes" id="UP000308267"/>
    </source>
</evidence>
<reference evidence="17 18" key="1">
    <citation type="journal article" date="2019" name="BMC Genomics">
        <title>New insights from Opisthorchis felineus genome: update on genomics of the epidemiologically important liver flukes.</title>
        <authorList>
            <person name="Ershov N.I."/>
            <person name="Mordvinov V.A."/>
            <person name="Prokhortchouk E.B."/>
            <person name="Pakharukova M.Y."/>
            <person name="Gunbin K.V."/>
            <person name="Ustyantsev K."/>
            <person name="Genaev M.A."/>
            <person name="Blinov A.G."/>
            <person name="Mazur A."/>
            <person name="Boulygina E."/>
            <person name="Tsygankova S."/>
            <person name="Khrameeva E."/>
            <person name="Chekanov N."/>
            <person name="Fan G."/>
            <person name="Xiao A."/>
            <person name="Zhang H."/>
            <person name="Xu X."/>
            <person name="Yang H."/>
            <person name="Solovyev V."/>
            <person name="Lee S.M."/>
            <person name="Liu X."/>
            <person name="Afonnikov D.A."/>
            <person name="Skryabin K.G."/>
        </authorList>
    </citation>
    <scope>NUCLEOTIDE SEQUENCE [LARGE SCALE GENOMIC DNA]</scope>
    <source>
        <strain evidence="17">AK-0245</strain>
        <tissue evidence="17">Whole organism</tissue>
    </source>
</reference>
<feature type="disulfide bond" evidence="10">
    <location>
        <begin position="1218"/>
        <end position="1227"/>
    </location>
</feature>
<evidence type="ECO:0000313" key="17">
    <source>
        <dbReference type="EMBL" id="TGZ60445.1"/>
    </source>
</evidence>
<evidence type="ECO:0000259" key="15">
    <source>
        <dbReference type="PROSITE" id="PS51115"/>
    </source>
</evidence>
<keyword evidence="7 10" id="KW-1015">Disulfide bond</keyword>
<feature type="coiled-coil region" evidence="11">
    <location>
        <begin position="2312"/>
        <end position="2385"/>
    </location>
</feature>
<dbReference type="PRINTS" id="PR00011">
    <property type="entry name" value="EGFLAMININ"/>
</dbReference>
<feature type="domain" description="Laminin EGF-like" evidence="14">
    <location>
        <begin position="1044"/>
        <end position="1090"/>
    </location>
</feature>
<dbReference type="PANTHER" id="PTHR10574">
    <property type="entry name" value="NETRIN/LAMININ-RELATED"/>
    <property type="match status" value="1"/>
</dbReference>
<feature type="domain" description="Laminin N-terminal" evidence="16">
    <location>
        <begin position="24"/>
        <end position="320"/>
    </location>
</feature>
<evidence type="ECO:0000256" key="1">
    <source>
        <dbReference type="ARBA" id="ARBA00004302"/>
    </source>
</evidence>
<feature type="domain" description="Laminin EGF-like" evidence="14">
    <location>
        <begin position="1191"/>
        <end position="1244"/>
    </location>
</feature>
<feature type="domain" description="Laminin G" evidence="13">
    <location>
        <begin position="3183"/>
        <end position="3379"/>
    </location>
</feature>
<dbReference type="FunFam" id="2.10.25.10:FF:000090">
    <property type="entry name" value="laminin subunit alpha"/>
    <property type="match status" value="1"/>
</dbReference>
<sequence length="3595" mass="400172">MSWLMRTAGLLSLILCATYGQGYLPYTYDSDFLDMDPDSILEENAEITANATCGEQRREYYCRLVEHADEALIYKRISLEREKRQVMTYFQQQPRSYRDPSGQWVQCSFCDARNESLRHPIEFVRSGEPHLWWQSPSLAEGLKYHAVTITMDFKQVYQIVYVLLRMGDSPRPANWILERSLDGQNYKPWVFFAESEYDCKRLYEPLLEGPLTITSGPRPWKLEDDEVYCTTYYSQPQALQSGEIIVTLSLDRASTISTTLGLERAVSPKLIDFLSARYVRLRFQKLQTLSGDWMAMPNQLDSSVYNRYYYSIRTIKVGGKCICNSHANRCEQRVVEGVPRAVCVCQHNTCGTNCETCCPMFNQQPWRPGRVCEECNCHGKADSCVFNQTVANLRLSQRKDGVFEGGGVCVDCREDTTGINCESCKPGYYRPVHVRPDSPNPCVRCECDTAGSTGVCVSNEREIPNRYPGDCICKEGFAGKRCDQCAEGYRRSDMDPSKCVACTCDVRGSSRGGSYRCEPPCNCKVNVNPDSYCRECQPGYFNLDAENPEGCQPCYCSGLTDKCDGISPITALTLEQNGLLGAVSTLNGWSILFPGTATDSGYLVSYRDDNVGEGESTFLLADVRVVESWLSAASLRPIDRGYYWSAPTDYLGKQLTAYRSQLTVILRFNSPTMQAFGVSYSSDTSRRISTSSLAIRDQLDAMWLSEPDIVLEGNGYRLAYMLPPDYRASHLIIEIPLTESSFRVLVEPPSSVPLDRIPIDLSQGSLTSSRIAPYGGSNGMQLPGRPATIADMVAVLSKLDRFLIKVKYISDQATIELRQVKLERAERDPDGRIPSLEECICPVGHTGTSCESCAFGYWRSQDVNVTTEQPTMLGMWRGRVEVCVPCECHGHSAHCDERTGKCTDCQHNTAGDKCELCAPGFYGDPKSGSPSACQPCECPNLANKKTDSCVANEQASPADLRPYLCLDCEDYTRGRYCELCIEGYYGQPDKGIPCRKCDCGRGAIGCNGTTGLCICGFNTAGPRCDACAEGTHGDPLLGQACRPCNCHEMGSVSPTCRLGDGQCTCRPGYEGVRCDRCVAGRGNVDAGCPPCQCSPLGTQQNIRPPCDQVTGQCVCKHGFGGTLDCSKCGPGYYSLGPDRCTECMCSSRAIDRVCDPEDGRCKCGENVVGITCDKCKAGYFWNVTGPNCLACDCGIGTIIDGTVGGAVGCDMQTGQCRCAPHVAGRQCTECEPGYFGVSAKGCQPCPSCPNGQLCDQITGKCICPPNTQGDRCEECTKGSWDYNPVTGCKDCNCSEVGSVSGADTTCDLGSGKCSCKRGYTGRACDQCDAGYYGYPNCRPCECDPAGSLRPNGTESTITLCNPTDGSCFCKTNVQGDRCDECKPGTFGLNIDYPLGCYTCFCFPSSQKPKCSLLTGFRSSRGREKSVEIIASDHSSTPGGALIQLDIGLKDRGNNDLTVGVSQFNWRFSDHRPTFLEIPELKGPLTRNYGSVVIELLTECLPMGDCHLNPPDQPSGFVVNGGAGVGPNTDVAGSLIVRRPYRVDAKMVAFGGRVQLEYQPSDDAPSAIQDGYRQIWLRESDWVLTRVVDVDTRVRPSRNELMLALMNVTSFSVRLFMPEARPKLVTVKYRIYQAMSEMKTSVGTPIRSIEKCECPSTSSGDHCEIASSGFYFPPLIPKPGTSLLPPDPSAPAIRDPQNIQWAGGVEKCRCHGMSSHCDPVTGVCQACTGNTVGPDCGQCAEGYFGDPKKGQTCVKCQCPTEQTDYAITCTPFQDRPYVAHQCVCKPGYTGPRCERCAPGYFGDPLSMIACQPCECDISGSKSANCDQRTGACDCWPGIQGRRCDQCEPDHVVDAGRCRDCRGPCTGELLIKADEVKTQIDNLNMTSLAYQGLARLGQQAEGARKRFNKERATKEQELVKHTHSVAKQTGEIRALADRVMATRNAIELARCSSTENVTQLQKTAQRFEHRVREWIQRIEELSVEMPDERVLQRWLEQARKVNTDLSKINLDSTQEWLGKLMDEIEEVISSAEQLSKLDKYSKTTADLERLTAYQSQQVKLHDAQIKLMYEISNSTARGNVRLKAAQEKSDALKKAATEAAELNVIQAFQESLEKLQKQIDQIATIPPEELQSRLDEAKDSLKYITGIDLADLDGIYVPPNLISGVVEPLERESERVLSTLLYSTKINQTIVALEAYESIVNNMKKAEEATIKAEEALQESTGPESWQERREKIQLVGKKLAEDVEAQEATVNSRNETLKEAMKQVDSSKMELDEVQKTADKTLSDAKSAIKNVQSVNQLLSSTDPLTRNISALVEQQGSLMNRLQNRLKSAENRYAKLQGTAQSAVDQANGTQTSLVKAIIEAEESIKQLDSKLTHLRRLADEARSMLDVNYGALAQDPVPISLDRECVYSLVPYSLTKSRIFDMEFWFRLHASSSETDGVMMVGRRAFIGHTQMFAFTLESASKTLRFSWNIPNGKLELDSIKEETWYQVRVTSMWGETKMMLLERPDEGSQKPQYREVATNASANYPESALMLDRQMEIRIGGANPSQSRLLNPEAWGDNGAEVFWTRLLSLDSTQFCIFNLRLGATSVGLVDLAAASSGCQQPSRMTCQISNYRPIVRDGHIWRTQGKMNNVTVTPRSPRKSPPNFVLQRMFFYDFAGAGGYARMQGFKDLKFCEDRLQFQVTPIQRTQQNKMMVFTFFNFDKDYGITVTLVNGQPKATRWTGGQLYRSSHKAEMIDMSEMFRRRVLRKSQTYKPRLRRQLAGGASEEKREVSITQSELTVRLWRLNEFLTTDCNDDVILFVGGIPPGYYAMRRRMLELGLTLTPFAGRIGLTNDKPSQDGGLFLEEYTSTPVSRFGDTQFTDLTQRREAMSLSNVAPDSQYCLRLTPEWVQTGKPDVKELLRLNEKVLGSPWEPGISMTVRFNPLLVPNENIYLLRLQLENVLWFSIWLTPDYRLGIGIPDFDDKLITEESLRYRPVQDPAFGLRELELTEARVVNASLPTWKESFEQFFGIPMDLTSAETEVSIALHFNGADSEQLDVLFDQRVVQSWTIPAQSQRGPIRLALVGPTNKYPITISYLTIGRHLVDFAVELHTDGNIPGVQVGSCVGQLYPRFVERAVPLGPVWIEQGLDLASPPGGRRLRLVELQPDNFKVPVSTTLPTLKPTDTRLRREEDCTVNPSQTAWFDQGSQSYWELTDLRTRVKSTDQPFEFTIGFRAQLSQGTRELEGRDFGQVEHSILAAFNFGPERVNLYLLVSESQIFLTDTTRLLWSSPHLTIADANWHRLQLTIPKNGDIQNGVGSGIYIVFDGRHLWLPRLISDGLPLLVYIGGLPSAWRPNLSPNDNIERVSGLFGCVDEVVINGVQLPPTLSGRPPCYDCFSLDPNIYHVPATLEKYLEKNLIPLTLPTVFQDPDLEKLTFDFSFFYDRQESIINSLFMLVFSDSEDPSVEHRVWIYLTNNEVKMVASPSDEEPQDQGHSVTLPNLPRSRNTWHFIKLEMLFLGPTKVFLLRSKGEQSLPLMMLQPMRNLKAIYFGQDMVIKPKLLGPKLHSTPGRPFVGCFRDIRLRTALDVATLRFPANIPGLLEGVCHTSSVW</sequence>
<feature type="disulfide bond" evidence="10">
    <location>
        <begin position="1812"/>
        <end position="1824"/>
    </location>
</feature>
<dbReference type="FunFam" id="2.10.25.10:FF:000188">
    <property type="entry name" value="Laminin subunit gamma 2"/>
    <property type="match status" value="2"/>
</dbReference>
<feature type="disulfide bond" evidence="10">
    <location>
        <begin position="1738"/>
        <end position="1752"/>
    </location>
</feature>
<proteinExistence type="predicted"/>
<keyword evidence="11" id="KW-0175">Coiled coil</keyword>
<organism evidence="17 18">
    <name type="scientific">Opisthorchis felineus</name>
    <dbReference type="NCBI Taxonomy" id="147828"/>
    <lineage>
        <taxon>Eukaryota</taxon>
        <taxon>Metazoa</taxon>
        <taxon>Spiralia</taxon>
        <taxon>Lophotrochozoa</taxon>
        <taxon>Platyhelminthes</taxon>
        <taxon>Trematoda</taxon>
        <taxon>Digenea</taxon>
        <taxon>Opisthorchiida</taxon>
        <taxon>Opisthorchiata</taxon>
        <taxon>Opisthorchiidae</taxon>
        <taxon>Opisthorchis</taxon>
    </lineage>
</organism>
<feature type="domain" description="Laminin EGF-like" evidence="14">
    <location>
        <begin position="1812"/>
        <end position="1858"/>
    </location>
</feature>
<dbReference type="InterPro" id="IPR050440">
    <property type="entry name" value="Laminin/Netrin_ECM"/>
</dbReference>
<keyword evidence="8" id="KW-0325">Glycoprotein</keyword>
<feature type="signal peptide" evidence="12">
    <location>
        <begin position="1"/>
        <end position="22"/>
    </location>
</feature>
<dbReference type="GO" id="GO:0009887">
    <property type="term" value="P:animal organ morphogenesis"/>
    <property type="evidence" value="ECO:0007669"/>
    <property type="project" value="TreeGrafter"/>
</dbReference>
<dbReference type="GO" id="GO:0005604">
    <property type="term" value="C:basement membrane"/>
    <property type="evidence" value="ECO:0007669"/>
    <property type="project" value="UniProtKB-SubCell"/>
</dbReference>
<dbReference type="FunFam" id="2.10.25.10:FF:000069">
    <property type="entry name" value="Laminin subunit alpha 1"/>
    <property type="match status" value="1"/>
</dbReference>
<dbReference type="Gene3D" id="2.60.120.260">
    <property type="entry name" value="Galactose-binding domain-like"/>
    <property type="match status" value="1"/>
</dbReference>
<feature type="domain" description="Laminin IV type A" evidence="15">
    <location>
        <begin position="584"/>
        <end position="838"/>
    </location>
</feature>
<dbReference type="SMART" id="SM00181">
    <property type="entry name" value="EGF"/>
    <property type="match status" value="15"/>
</dbReference>
<feature type="chain" id="PRO_5020348588" description="Laminin EGF-like domain-containing protein" evidence="12">
    <location>
        <begin position="23"/>
        <end position="3595"/>
    </location>
</feature>
<evidence type="ECO:0000259" key="14">
    <source>
        <dbReference type="PROSITE" id="PS50027"/>
    </source>
</evidence>
<evidence type="ECO:0000256" key="12">
    <source>
        <dbReference type="SAM" id="SignalP"/>
    </source>
</evidence>
<feature type="disulfide bond" evidence="10">
    <location>
        <begin position="473"/>
        <end position="482"/>
    </location>
</feature>
<dbReference type="SUPFAM" id="SSF49899">
    <property type="entry name" value="Concanavalin A-like lectins/glucanases"/>
    <property type="match status" value="1"/>
</dbReference>
<feature type="disulfide bond" evidence="10">
    <location>
        <begin position="1726"/>
        <end position="1735"/>
    </location>
</feature>
<feature type="domain" description="Laminin EGF-like" evidence="14">
    <location>
        <begin position="1755"/>
        <end position="1811"/>
    </location>
</feature>
<evidence type="ECO:0000256" key="4">
    <source>
        <dbReference type="ARBA" id="ARBA00022729"/>
    </source>
</evidence>
<dbReference type="Pfam" id="PF24973">
    <property type="entry name" value="EGF_LMN_ATRN"/>
    <property type="match status" value="3"/>
</dbReference>
<dbReference type="PROSITE" id="PS51115">
    <property type="entry name" value="LAMININ_IVA"/>
    <property type="match status" value="1"/>
</dbReference>
<dbReference type="InterPro" id="IPR000034">
    <property type="entry name" value="Laminin_IV"/>
</dbReference>
<dbReference type="Gene3D" id="2.170.300.10">
    <property type="entry name" value="Tie2 ligand-binding domain superfamily"/>
    <property type="match status" value="3"/>
</dbReference>
<dbReference type="Gene3D" id="2.10.25.10">
    <property type="entry name" value="Laminin"/>
    <property type="match status" value="12"/>
</dbReference>
<dbReference type="PROSITE" id="PS50025">
    <property type="entry name" value="LAM_G_DOMAIN"/>
    <property type="match status" value="1"/>
</dbReference>
<dbReference type="SUPFAM" id="SSF57196">
    <property type="entry name" value="EGF/Laminin"/>
    <property type="match status" value="11"/>
</dbReference>
<dbReference type="SMART" id="SM00281">
    <property type="entry name" value="LamB"/>
    <property type="match status" value="1"/>
</dbReference>
<feature type="disulfide bond" evidence="10">
    <location>
        <begin position="1044"/>
        <end position="1056"/>
    </location>
</feature>
<evidence type="ECO:0000256" key="2">
    <source>
        <dbReference type="ARBA" id="ARBA00022525"/>
    </source>
</evidence>
<feature type="coiled-coil region" evidence="11">
    <location>
        <begin position="2194"/>
        <end position="2276"/>
    </location>
</feature>
<comment type="subcellular location">
    <subcellularLocation>
        <location evidence="1">Secreted</location>
        <location evidence="1">Extracellular space</location>
        <location evidence="1">Extracellular matrix</location>
        <location evidence="1">Basement membrane</location>
    </subcellularLocation>
</comment>
<dbReference type="GO" id="GO:0009888">
    <property type="term" value="P:tissue development"/>
    <property type="evidence" value="ECO:0007669"/>
    <property type="project" value="TreeGrafter"/>
</dbReference>
<evidence type="ECO:0000256" key="7">
    <source>
        <dbReference type="ARBA" id="ARBA00023157"/>
    </source>
</evidence>
<evidence type="ECO:0000259" key="13">
    <source>
        <dbReference type="PROSITE" id="PS50025"/>
    </source>
</evidence>
<feature type="disulfide bond" evidence="10">
    <location>
        <begin position="1783"/>
        <end position="1792"/>
    </location>
</feature>
<evidence type="ECO:0000256" key="10">
    <source>
        <dbReference type="PROSITE-ProRule" id="PRU00460"/>
    </source>
</evidence>
<dbReference type="InterPro" id="IPR013320">
    <property type="entry name" value="ConA-like_dom_sf"/>
</dbReference>
<evidence type="ECO:0000256" key="5">
    <source>
        <dbReference type="ARBA" id="ARBA00022737"/>
    </source>
</evidence>